<feature type="domain" description="Ketoreductase" evidence="5">
    <location>
        <begin position="1"/>
        <end position="182"/>
    </location>
</feature>
<protein>
    <submittedName>
        <fullName evidence="6">SDR family oxidoreductase</fullName>
    </submittedName>
</protein>
<reference evidence="6" key="1">
    <citation type="submission" date="2021-01" db="EMBL/GenBank/DDBJ databases">
        <title>Modified the classification status of verrucomicrobia.</title>
        <authorList>
            <person name="Feng X."/>
        </authorList>
    </citation>
    <scope>NUCLEOTIDE SEQUENCE</scope>
    <source>
        <strain evidence="6">KCTC 22201</strain>
    </source>
</reference>
<evidence type="ECO:0000256" key="4">
    <source>
        <dbReference type="SAM" id="Phobius"/>
    </source>
</evidence>
<evidence type="ECO:0000256" key="1">
    <source>
        <dbReference type="ARBA" id="ARBA00006484"/>
    </source>
</evidence>
<keyword evidence="4" id="KW-0812">Transmembrane</keyword>
<dbReference type="InterPro" id="IPR020904">
    <property type="entry name" value="Sc_DH/Rdtase_CS"/>
</dbReference>
<keyword evidence="7" id="KW-1185">Reference proteome</keyword>
<dbReference type="InterPro" id="IPR036291">
    <property type="entry name" value="NAD(P)-bd_dom_sf"/>
</dbReference>
<keyword evidence="4" id="KW-0472">Membrane</keyword>
<feature type="transmembrane region" description="Helical" evidence="4">
    <location>
        <begin position="230"/>
        <end position="251"/>
    </location>
</feature>
<dbReference type="PIRSF" id="PIRSF000126">
    <property type="entry name" value="11-beta-HSD1"/>
    <property type="match status" value="1"/>
</dbReference>
<sequence length="257" mass="27441">MITGASSGLGAEFARQLAPRCQTLVLVARRTEPMEALASELRLEHPDLSVGVLKADLTQSADRAELLKQLASAGLHPDLLVNNAGMGDYGEFVKSDWSKTEAMIRLNVEALTALTHALVPPMIEGGGGSVIQVSSLASILPIPDFAVYAATKAYVTSFSEALRLELREQGIRVTALCPGPVHTNFGEVARRQQTGDESPFREAFYVDAKQVVKEALSGLACNAPRVFPGWKVAAAAAVIGVLPLVLIRLAMGTRPRR</sequence>
<evidence type="ECO:0000256" key="2">
    <source>
        <dbReference type="ARBA" id="ARBA00023002"/>
    </source>
</evidence>
<dbReference type="PROSITE" id="PS00061">
    <property type="entry name" value="ADH_SHORT"/>
    <property type="match status" value="1"/>
</dbReference>
<dbReference type="Gene3D" id="3.40.50.720">
    <property type="entry name" value="NAD(P)-binding Rossmann-like Domain"/>
    <property type="match status" value="1"/>
</dbReference>
<dbReference type="AlphaFoldDB" id="A0A934R985"/>
<dbReference type="PRINTS" id="PR00080">
    <property type="entry name" value="SDRFAMILY"/>
</dbReference>
<dbReference type="Pfam" id="PF00106">
    <property type="entry name" value="adh_short"/>
    <property type="match status" value="1"/>
</dbReference>
<dbReference type="PRINTS" id="PR00081">
    <property type="entry name" value="GDHRDH"/>
</dbReference>
<dbReference type="SMART" id="SM00822">
    <property type="entry name" value="PKS_KR"/>
    <property type="match status" value="1"/>
</dbReference>
<dbReference type="GO" id="GO:0016020">
    <property type="term" value="C:membrane"/>
    <property type="evidence" value="ECO:0007669"/>
    <property type="project" value="TreeGrafter"/>
</dbReference>
<dbReference type="Proteomes" id="UP000658278">
    <property type="component" value="Unassembled WGS sequence"/>
</dbReference>
<dbReference type="SUPFAM" id="SSF51735">
    <property type="entry name" value="NAD(P)-binding Rossmann-fold domains"/>
    <property type="match status" value="1"/>
</dbReference>
<proteinExistence type="inferred from homology"/>
<gene>
    <name evidence="6" type="ORF">JIN81_04365</name>
</gene>
<keyword evidence="2" id="KW-0560">Oxidoreductase</keyword>
<evidence type="ECO:0000313" key="6">
    <source>
        <dbReference type="EMBL" id="MBK1826240.1"/>
    </source>
</evidence>
<evidence type="ECO:0000256" key="3">
    <source>
        <dbReference type="RuleBase" id="RU000363"/>
    </source>
</evidence>
<dbReference type="InterPro" id="IPR057326">
    <property type="entry name" value="KR_dom"/>
</dbReference>
<dbReference type="PANTHER" id="PTHR44196">
    <property type="entry name" value="DEHYDROGENASE/REDUCTASE SDR FAMILY MEMBER 7B"/>
    <property type="match status" value="1"/>
</dbReference>
<comment type="similarity">
    <text evidence="1 3">Belongs to the short-chain dehydrogenases/reductases (SDR) family.</text>
</comment>
<dbReference type="PANTHER" id="PTHR44196:SF2">
    <property type="entry name" value="SHORT-CHAIN DEHYDROGENASE-RELATED"/>
    <property type="match status" value="1"/>
</dbReference>
<accession>A0A934R985</accession>
<evidence type="ECO:0000313" key="7">
    <source>
        <dbReference type="Proteomes" id="UP000658278"/>
    </source>
</evidence>
<comment type="caution">
    <text evidence="6">The sequence shown here is derived from an EMBL/GenBank/DDBJ whole genome shotgun (WGS) entry which is preliminary data.</text>
</comment>
<name>A0A934R985_9BACT</name>
<evidence type="ECO:0000259" key="5">
    <source>
        <dbReference type="SMART" id="SM00822"/>
    </source>
</evidence>
<dbReference type="InterPro" id="IPR002347">
    <property type="entry name" value="SDR_fam"/>
</dbReference>
<keyword evidence="4" id="KW-1133">Transmembrane helix</keyword>
<organism evidence="6 7">
    <name type="scientific">Haloferula rosea</name>
    <dbReference type="NCBI Taxonomy" id="490093"/>
    <lineage>
        <taxon>Bacteria</taxon>
        <taxon>Pseudomonadati</taxon>
        <taxon>Verrucomicrobiota</taxon>
        <taxon>Verrucomicrobiia</taxon>
        <taxon>Verrucomicrobiales</taxon>
        <taxon>Verrucomicrobiaceae</taxon>
        <taxon>Haloferula</taxon>
    </lineage>
</organism>
<dbReference type="EMBL" id="JAENII010000002">
    <property type="protein sequence ID" value="MBK1826240.1"/>
    <property type="molecule type" value="Genomic_DNA"/>
</dbReference>
<dbReference type="GO" id="GO:0016491">
    <property type="term" value="F:oxidoreductase activity"/>
    <property type="evidence" value="ECO:0007669"/>
    <property type="project" value="UniProtKB-KW"/>
</dbReference>